<dbReference type="EMBL" id="CP004121">
    <property type="protein sequence ID" value="AGF55350.1"/>
    <property type="molecule type" value="Genomic_DNA"/>
</dbReference>
<keyword evidence="2" id="KW-1185">Reference proteome</keyword>
<dbReference type="Proteomes" id="UP000011728">
    <property type="component" value="Chromosome"/>
</dbReference>
<sequence length="232" mass="27710">MNYIWEALLKADKEKIPRGDIKFIPAEIYSPYIEVALEHLNSVSLPEDKVIEVNQYYRFYEVFKDLFNINVQESREFREVLLDILLHYLGELDLKQGLNKTEIYKRFLYKDILNEVYGEKLAKDIRSFDNKERDVLLNGFVTLYKTGTSIQLLKKIIKEIFKNSIVYLNKDKPKSIYIYLDEVKEKKLENKIEVVLETFLPINMEPFIFWDKHFGIIGLDYTMRINEIVMVE</sequence>
<dbReference type="STRING" id="36745.CLSAP_15420"/>
<name>M1LR26_9CLOT</name>
<reference evidence="1 2" key="1">
    <citation type="submission" date="2013-02" db="EMBL/GenBank/DDBJ databases">
        <title>Genome sequence of Clostridium saccharoperbutylacetonicum N1-4(HMT).</title>
        <authorList>
            <person name="Poehlein A."/>
            <person name="Daniel R."/>
        </authorList>
    </citation>
    <scope>NUCLEOTIDE SEQUENCE [LARGE SCALE GENOMIC DNA]</scope>
    <source>
        <strain evidence="2">N1-4(HMT)</strain>
    </source>
</reference>
<organism evidence="1 2">
    <name type="scientific">Clostridium saccharoperbutylacetonicum N1-4(HMT)</name>
    <dbReference type="NCBI Taxonomy" id="931276"/>
    <lineage>
        <taxon>Bacteria</taxon>
        <taxon>Bacillati</taxon>
        <taxon>Bacillota</taxon>
        <taxon>Clostridia</taxon>
        <taxon>Eubacteriales</taxon>
        <taxon>Clostridiaceae</taxon>
        <taxon>Clostridium</taxon>
    </lineage>
</organism>
<dbReference type="PATRIC" id="fig|931276.5.peg.1546"/>
<gene>
    <name evidence="1" type="ORF">Cspa_c15800</name>
</gene>
<evidence type="ECO:0000313" key="2">
    <source>
        <dbReference type="Proteomes" id="UP000011728"/>
    </source>
</evidence>
<evidence type="ECO:0008006" key="3">
    <source>
        <dbReference type="Google" id="ProtNLM"/>
    </source>
</evidence>
<proteinExistence type="predicted"/>
<dbReference type="HOGENOM" id="CLU_087252_0_0_9"/>
<dbReference type="OrthoDB" id="1664281at2"/>
<protein>
    <recommendedName>
        <fullName evidence="3">Iron-dependent peroxidase</fullName>
    </recommendedName>
</protein>
<accession>M1LR26</accession>
<dbReference type="RefSeq" id="WP_015391672.1">
    <property type="nucleotide sequence ID" value="NC_020291.1"/>
</dbReference>
<dbReference type="eggNOG" id="ENOG502ZBD9">
    <property type="taxonomic scope" value="Bacteria"/>
</dbReference>
<evidence type="ECO:0000313" key="1">
    <source>
        <dbReference type="EMBL" id="AGF55350.1"/>
    </source>
</evidence>
<dbReference type="KEGG" id="csr:Cspa_c15800"/>
<dbReference type="AlphaFoldDB" id="M1LR26"/>